<organism evidence="2 3">
    <name type="scientific">Aspergillus vadensis (strain CBS 113365 / IMI 142717 / IBT 24658)</name>
    <dbReference type="NCBI Taxonomy" id="1448311"/>
    <lineage>
        <taxon>Eukaryota</taxon>
        <taxon>Fungi</taxon>
        <taxon>Dikarya</taxon>
        <taxon>Ascomycota</taxon>
        <taxon>Pezizomycotina</taxon>
        <taxon>Eurotiomycetes</taxon>
        <taxon>Eurotiomycetidae</taxon>
        <taxon>Eurotiales</taxon>
        <taxon>Aspergillaceae</taxon>
        <taxon>Aspergillus</taxon>
        <taxon>Aspergillus subgen. Circumdati</taxon>
    </lineage>
</organism>
<dbReference type="PANTHER" id="PTHR12110:SF38">
    <property type="entry name" value="DIOXYGENASE, PUTATIVE (AFU_ORTHOLOGUE AFUA_6G00240)-RELATED"/>
    <property type="match status" value="1"/>
</dbReference>
<reference evidence="2" key="1">
    <citation type="submission" date="2016-12" db="EMBL/GenBank/DDBJ databases">
        <title>The genomes of Aspergillus section Nigri reveals drivers in fungal speciation.</title>
        <authorList>
            <consortium name="DOE Joint Genome Institute"/>
            <person name="Vesth T.C."/>
            <person name="Nybo J."/>
            <person name="Theobald S."/>
            <person name="Brandl J."/>
            <person name="Frisvad J.C."/>
            <person name="Nielsen K.F."/>
            <person name="Lyhne E.K."/>
            <person name="Kogle M.E."/>
            <person name="Kuo A."/>
            <person name="Riley R."/>
            <person name="Clum A."/>
            <person name="Nolan M."/>
            <person name="Lipzen A."/>
            <person name="Salamov A."/>
            <person name="Henrissat B."/>
            <person name="Wiebenga A."/>
            <person name="De Vries R.P."/>
            <person name="Grigoriev I.V."/>
            <person name="Mortensen U.H."/>
            <person name="Andersen M.R."/>
            <person name="Baker S.E."/>
        </authorList>
    </citation>
    <scope>NUCLEOTIDE SEQUENCE [LARGE SCALE GENOMIC DNA]</scope>
    <source>
        <strain evidence="2">CBS 113365</strain>
    </source>
</reference>
<evidence type="ECO:0000259" key="1">
    <source>
        <dbReference type="Pfam" id="PF01261"/>
    </source>
</evidence>
<keyword evidence="3" id="KW-1185">Reference proteome</keyword>
<gene>
    <name evidence="2" type="ORF">BO88DRAFT_333920</name>
</gene>
<evidence type="ECO:0000313" key="3">
    <source>
        <dbReference type="Proteomes" id="UP000248405"/>
    </source>
</evidence>
<dbReference type="Gene3D" id="3.20.20.150">
    <property type="entry name" value="Divalent-metal-dependent TIM barrel enzymes"/>
    <property type="match status" value="1"/>
</dbReference>
<protein>
    <submittedName>
        <fullName evidence="2">4-hydroxyphenylpyruvate dioxygenase</fullName>
    </submittedName>
</protein>
<dbReference type="InterPro" id="IPR050312">
    <property type="entry name" value="IolE/XylAMocC-like"/>
</dbReference>
<keyword evidence="2" id="KW-0560">Oxidoreductase</keyword>
<evidence type="ECO:0000313" key="2">
    <source>
        <dbReference type="EMBL" id="PYH72182.1"/>
    </source>
</evidence>
<dbReference type="AlphaFoldDB" id="A0A319CVG7"/>
<accession>A0A319CVG7</accession>
<name>A0A319CVG7_ASPVC</name>
<dbReference type="GeneID" id="37207375"/>
<sequence>MFYNPLAITTSSLGLHPSHSLPDKIRAAASASISAIEIVYQELEDYALSQTPPVSVHDAARTISHLCLSANLSVLSLSPFKNFEGHSSPLEERLDRARNWLEIAACLKAKYLQVPSQFDTGNSSGDWTRMVGDLQALSNLAALYSVGIAYEAVAWGTYIDTWEESLRMVQDVNRENFGLCLDSFHVAARVWGDNTVESGIREDADLALRKSLDRFVETCALDKIFYVQLSDGEKFVPSLGPGHCFYQEEFPPALSWSRNMRPFPLEEELGAYFPVAVIAHAWLNRKGWKGVVSIEIFDWRMRDESRRPSDNVKRAVESMRKLTFVLESTTY</sequence>
<dbReference type="GO" id="GO:0051213">
    <property type="term" value="F:dioxygenase activity"/>
    <property type="evidence" value="ECO:0007669"/>
    <property type="project" value="UniProtKB-KW"/>
</dbReference>
<dbReference type="SUPFAM" id="SSF51658">
    <property type="entry name" value="Xylose isomerase-like"/>
    <property type="match status" value="1"/>
</dbReference>
<dbReference type="EMBL" id="KZ821617">
    <property type="protein sequence ID" value="PYH72182.1"/>
    <property type="molecule type" value="Genomic_DNA"/>
</dbReference>
<dbReference type="Proteomes" id="UP000248405">
    <property type="component" value="Unassembled WGS sequence"/>
</dbReference>
<dbReference type="InterPro" id="IPR013022">
    <property type="entry name" value="Xyl_isomerase-like_TIM-brl"/>
</dbReference>
<proteinExistence type="predicted"/>
<dbReference type="OrthoDB" id="5360893at2759"/>
<dbReference type="InterPro" id="IPR036237">
    <property type="entry name" value="Xyl_isomerase-like_sf"/>
</dbReference>
<dbReference type="Pfam" id="PF01261">
    <property type="entry name" value="AP_endonuc_2"/>
    <property type="match status" value="1"/>
</dbReference>
<keyword evidence="2" id="KW-0223">Dioxygenase</keyword>
<dbReference type="PANTHER" id="PTHR12110">
    <property type="entry name" value="HYDROXYPYRUVATE ISOMERASE"/>
    <property type="match status" value="1"/>
</dbReference>
<feature type="domain" description="Xylose isomerase-like TIM barrel" evidence="1">
    <location>
        <begin position="25"/>
        <end position="321"/>
    </location>
</feature>
<dbReference type="RefSeq" id="XP_025565976.1">
    <property type="nucleotide sequence ID" value="XM_025702783.1"/>
</dbReference>